<gene>
    <name evidence="2" type="ORF">FOL46_008138</name>
</gene>
<dbReference type="Proteomes" id="UP000572268">
    <property type="component" value="Unassembled WGS sequence"/>
</dbReference>
<dbReference type="EMBL" id="JABANN010000628">
    <property type="protein sequence ID" value="KAF4655689.1"/>
    <property type="molecule type" value="Genomic_DNA"/>
</dbReference>
<reference evidence="2 3" key="1">
    <citation type="submission" date="2020-04" db="EMBL/GenBank/DDBJ databases">
        <title>Perkinsus olseni comparative genomics.</title>
        <authorList>
            <person name="Bogema D.R."/>
        </authorList>
    </citation>
    <scope>NUCLEOTIDE SEQUENCE [LARGE SCALE GENOMIC DNA]</scope>
    <source>
        <strain evidence="2">ATCC PRA-31</strain>
    </source>
</reference>
<sequence length="516" mass="57271">MSPKHHFIIEVSAMVAAVVASLLPLRGAIGAAAKGDGYPQLSSHRQFKPINGDTTVKCEFGHEILGGGKRVTLFEVNFRENDMSTSKVRCPEADDRPDFEIGYLWGPVSRYTPDAPGGAEGPLHSFRNVPLPEYDEDPLATLRWSDGGAFRRLKSISSASNEETKIICLAGIAALKKKILTYTDLCAENYQTAMRALRAAAGGGSKGYPSLSSHRHYKPIYGGRTVKCEFGIEKLDDGRQVTRLEILLGETDMSTGKVHCPAAGGRTGFDMGYLWGSIMWFNLDAPGGGYGPSYEFKAILKSSASPSNEETEKICMTGITALKKKFLTYKDLCAKNYAIGKEGYPSLPGHSYLYPDLGDKAVICTFGNKTLKGRQASLLKINVEENLISTGNVRCPETENRPSFEIGYSFCRIWWYNVYHRSIPLSYDFINVFTPWWKYNRTQDPVAAIQWDAKDAIDRLYSNLPKAKEITGKICANGLATLQKIFPTYHDLCTKYYNIAEEAKRAGGKRVETRFR</sequence>
<evidence type="ECO:0000313" key="2">
    <source>
        <dbReference type="EMBL" id="KAF4655689.1"/>
    </source>
</evidence>
<dbReference type="AlphaFoldDB" id="A0A7J6L953"/>
<name>A0A7J6L953_PEROL</name>
<protein>
    <submittedName>
        <fullName evidence="2">Uncharacterized protein</fullName>
    </submittedName>
</protein>
<feature type="signal peptide" evidence="1">
    <location>
        <begin position="1"/>
        <end position="20"/>
    </location>
</feature>
<keyword evidence="1" id="KW-0732">Signal</keyword>
<comment type="caution">
    <text evidence="2">The sequence shown here is derived from an EMBL/GenBank/DDBJ whole genome shotgun (WGS) entry which is preliminary data.</text>
</comment>
<organism evidence="2 3">
    <name type="scientific">Perkinsus olseni</name>
    <name type="common">Perkinsus atlanticus</name>
    <dbReference type="NCBI Taxonomy" id="32597"/>
    <lineage>
        <taxon>Eukaryota</taxon>
        <taxon>Sar</taxon>
        <taxon>Alveolata</taxon>
        <taxon>Perkinsozoa</taxon>
        <taxon>Perkinsea</taxon>
        <taxon>Perkinsida</taxon>
        <taxon>Perkinsidae</taxon>
        <taxon>Perkinsus</taxon>
    </lineage>
</organism>
<evidence type="ECO:0000313" key="3">
    <source>
        <dbReference type="Proteomes" id="UP000572268"/>
    </source>
</evidence>
<feature type="chain" id="PRO_5029804537" evidence="1">
    <location>
        <begin position="21"/>
        <end position="516"/>
    </location>
</feature>
<proteinExistence type="predicted"/>
<accession>A0A7J6L953</accession>
<evidence type="ECO:0000256" key="1">
    <source>
        <dbReference type="SAM" id="SignalP"/>
    </source>
</evidence>